<name>A0A1B1S7I6_9BACT</name>
<evidence type="ECO:0000313" key="10">
    <source>
        <dbReference type="EMBL" id="TGY75675.1"/>
    </source>
</evidence>
<dbReference type="Gene3D" id="1.20.58.110">
    <property type="entry name" value="Ribosomal protein S20"/>
    <property type="match status" value="1"/>
</dbReference>
<keyword evidence="4 8" id="KW-0694">RNA-binding</keyword>
<evidence type="ECO:0000256" key="1">
    <source>
        <dbReference type="ARBA" id="ARBA00003134"/>
    </source>
</evidence>
<dbReference type="PANTHER" id="PTHR33398:SF1">
    <property type="entry name" value="SMALL RIBOSOMAL SUBUNIT PROTEIN BS20C"/>
    <property type="match status" value="1"/>
</dbReference>
<keyword evidence="12" id="KW-1185">Reference proteome</keyword>
<dbReference type="Proteomes" id="UP000186351">
    <property type="component" value="Chromosome"/>
</dbReference>
<evidence type="ECO:0000256" key="7">
    <source>
        <dbReference type="ARBA" id="ARBA00035136"/>
    </source>
</evidence>
<dbReference type="HAMAP" id="MF_00500">
    <property type="entry name" value="Ribosomal_bS20"/>
    <property type="match status" value="1"/>
</dbReference>
<dbReference type="KEGG" id="pary:A4V02_02840"/>
<evidence type="ECO:0000256" key="5">
    <source>
        <dbReference type="ARBA" id="ARBA00022980"/>
    </source>
</evidence>
<dbReference type="RefSeq" id="WP_068960141.1">
    <property type="nucleotide sequence ID" value="NZ_CAMQSA010000031.1"/>
</dbReference>
<keyword evidence="6 8" id="KW-0687">Ribonucleoprotein</keyword>
<dbReference type="GO" id="GO:0005829">
    <property type="term" value="C:cytosol"/>
    <property type="evidence" value="ECO:0007669"/>
    <property type="project" value="TreeGrafter"/>
</dbReference>
<dbReference type="Pfam" id="PF01649">
    <property type="entry name" value="Ribosomal_S20p"/>
    <property type="match status" value="1"/>
</dbReference>
<organism evidence="9 12">
    <name type="scientific">Muribaculum intestinale</name>
    <dbReference type="NCBI Taxonomy" id="1796646"/>
    <lineage>
        <taxon>Bacteria</taxon>
        <taxon>Pseudomonadati</taxon>
        <taxon>Bacteroidota</taxon>
        <taxon>Bacteroidia</taxon>
        <taxon>Bacteroidales</taxon>
        <taxon>Muribaculaceae</taxon>
        <taxon>Muribaculum</taxon>
    </lineage>
</organism>
<reference evidence="9" key="2">
    <citation type="submission" date="2017-04" db="EMBL/GenBank/DDBJ databases">
        <title>Complete Genome Sequences of Twelve Strains of a Stable Defined Moderately Diverse Mouse Microbiota 2 (sDMDMm2).</title>
        <authorList>
            <person name="Uchimura Y."/>
            <person name="Wyss M."/>
            <person name="Brugiroux S."/>
            <person name="Limenitakis J.P."/>
            <person name="Stecher B."/>
            <person name="McCoy K.D."/>
            <person name="Macpherson A.J."/>
        </authorList>
    </citation>
    <scope>NUCLEOTIDE SEQUENCE</scope>
    <source>
        <strain evidence="9">YL27</strain>
    </source>
</reference>
<dbReference type="NCBIfam" id="TIGR00029">
    <property type="entry name" value="S20"/>
    <property type="match status" value="1"/>
</dbReference>
<keyword evidence="5 8" id="KW-0689">Ribosomal protein</keyword>
<dbReference type="PANTHER" id="PTHR33398">
    <property type="entry name" value="30S RIBOSOMAL PROTEIN S20"/>
    <property type="match status" value="1"/>
</dbReference>
<dbReference type="AlphaFoldDB" id="A0A1B1S7I6"/>
<dbReference type="InterPro" id="IPR036510">
    <property type="entry name" value="Ribosomal_bS20_sf"/>
</dbReference>
<sequence>MANHKSSIKRIRQTESRRLHNRYYAKTARNAVRRVRALTDKAEAEAALPKVSGMLDRLAAKGTISKNKASNLKSKLALHINKLAANA</sequence>
<reference evidence="10 13" key="3">
    <citation type="submission" date="2019-04" db="EMBL/GenBank/DDBJ databases">
        <title>Microbes associate with the intestines of laboratory mice.</title>
        <authorList>
            <person name="Navarre W."/>
            <person name="Wong E."/>
            <person name="Huang K."/>
            <person name="Tropini C."/>
            <person name="Ng K."/>
            <person name="Yu B."/>
        </authorList>
    </citation>
    <scope>NUCLEOTIDE SEQUENCE [LARGE SCALE GENOMIC DNA]</scope>
    <source>
        <strain evidence="10 13">NM06_A21</strain>
    </source>
</reference>
<evidence type="ECO:0000256" key="4">
    <source>
        <dbReference type="ARBA" id="ARBA00022884"/>
    </source>
</evidence>
<evidence type="ECO:0000313" key="13">
    <source>
        <dbReference type="Proteomes" id="UP000306630"/>
    </source>
</evidence>
<dbReference type="GO" id="GO:0070181">
    <property type="term" value="F:small ribosomal subunit rRNA binding"/>
    <property type="evidence" value="ECO:0007669"/>
    <property type="project" value="TreeGrafter"/>
</dbReference>
<comment type="function">
    <text evidence="1 8">Binds directly to 16S ribosomal RNA.</text>
</comment>
<accession>A0A1B1S7I6</accession>
<dbReference type="InterPro" id="IPR002583">
    <property type="entry name" value="Ribosomal_bS20"/>
</dbReference>
<reference evidence="12" key="1">
    <citation type="submission" date="2016-04" db="EMBL/GenBank/DDBJ databases">
        <title>Complete Genome Sequences of Twelve Strains of a Stable Defined Moderately Diverse Mouse Microbiota 2 (sDMDMm2).</title>
        <authorList>
            <person name="Uchimura Y."/>
            <person name="Wyss M."/>
            <person name="Brugiroux S."/>
            <person name="Limenitakis J.P."/>
            <person name="Stecher B."/>
            <person name="McCoy K.D."/>
            <person name="Macpherson A.J."/>
        </authorList>
    </citation>
    <scope>NUCLEOTIDE SEQUENCE [LARGE SCALE GENOMIC DNA]</scope>
    <source>
        <strain evidence="12">YL27</strain>
    </source>
</reference>
<dbReference type="EMBL" id="SRYD01000009">
    <property type="protein sequence ID" value="TGY75676.1"/>
    <property type="molecule type" value="Genomic_DNA"/>
</dbReference>
<dbReference type="GeneID" id="65535779"/>
<dbReference type="SUPFAM" id="SSF46992">
    <property type="entry name" value="Ribosomal protein S20"/>
    <property type="match status" value="1"/>
</dbReference>
<evidence type="ECO:0000313" key="11">
    <source>
        <dbReference type="EMBL" id="TGY75676.1"/>
    </source>
</evidence>
<dbReference type="GO" id="GO:0015935">
    <property type="term" value="C:small ribosomal subunit"/>
    <property type="evidence" value="ECO:0007669"/>
    <property type="project" value="TreeGrafter"/>
</dbReference>
<evidence type="ECO:0000256" key="8">
    <source>
        <dbReference type="HAMAP-Rule" id="MF_00500"/>
    </source>
</evidence>
<evidence type="ECO:0000256" key="2">
    <source>
        <dbReference type="ARBA" id="ARBA00007634"/>
    </source>
</evidence>
<gene>
    <name evidence="8" type="primary">rpsT</name>
    <name evidence="9" type="ORF">A4V02_02840</name>
    <name evidence="10" type="ORF">E5333_03220</name>
    <name evidence="11" type="ORF">E5333_03230</name>
</gene>
<evidence type="ECO:0000313" key="12">
    <source>
        <dbReference type="Proteomes" id="UP000186351"/>
    </source>
</evidence>
<comment type="similarity">
    <text evidence="2 8">Belongs to the bacterial ribosomal protein bS20 family.</text>
</comment>
<dbReference type="STRING" id="1796646.A4V02_02840"/>
<proteinExistence type="inferred from homology"/>
<dbReference type="Proteomes" id="UP000306630">
    <property type="component" value="Unassembled WGS sequence"/>
</dbReference>
<dbReference type="GO" id="GO:0006412">
    <property type="term" value="P:translation"/>
    <property type="evidence" value="ECO:0007669"/>
    <property type="project" value="UniProtKB-UniRule"/>
</dbReference>
<dbReference type="OrthoDB" id="9808392at2"/>
<evidence type="ECO:0000313" key="9">
    <source>
        <dbReference type="EMBL" id="ANU62762.1"/>
    </source>
</evidence>
<keyword evidence="3 8" id="KW-0699">rRNA-binding</keyword>
<dbReference type="EMBL" id="CP015402">
    <property type="protein sequence ID" value="ANU62762.1"/>
    <property type="molecule type" value="Genomic_DNA"/>
</dbReference>
<accession>A0A1Z2XE78</accession>
<dbReference type="EMBL" id="SRYD01000009">
    <property type="protein sequence ID" value="TGY75675.1"/>
    <property type="molecule type" value="Genomic_DNA"/>
</dbReference>
<protein>
    <recommendedName>
        <fullName evidence="7 8">Small ribosomal subunit protein bS20</fullName>
    </recommendedName>
</protein>
<evidence type="ECO:0000256" key="3">
    <source>
        <dbReference type="ARBA" id="ARBA00022730"/>
    </source>
</evidence>
<dbReference type="GO" id="GO:0003735">
    <property type="term" value="F:structural constituent of ribosome"/>
    <property type="evidence" value="ECO:0007669"/>
    <property type="project" value="InterPro"/>
</dbReference>
<evidence type="ECO:0000256" key="6">
    <source>
        <dbReference type="ARBA" id="ARBA00023274"/>
    </source>
</evidence>